<evidence type="ECO:0000259" key="10">
    <source>
        <dbReference type="Pfam" id="PF02449"/>
    </source>
</evidence>
<dbReference type="Pfam" id="PF08532">
    <property type="entry name" value="Glyco_hydro_42M"/>
    <property type="match status" value="1"/>
</dbReference>
<evidence type="ECO:0000256" key="5">
    <source>
        <dbReference type="ARBA" id="ARBA00023295"/>
    </source>
</evidence>
<dbReference type="SUPFAM" id="SSF51445">
    <property type="entry name" value="(Trans)glycosidases"/>
    <property type="match status" value="1"/>
</dbReference>
<dbReference type="PIRSF" id="PIRSF001084">
    <property type="entry name" value="B-galactosidase"/>
    <property type="match status" value="1"/>
</dbReference>
<dbReference type="EC" id="3.2.1.23" evidence="3 6"/>
<dbReference type="Proteomes" id="UP000611762">
    <property type="component" value="Unassembled WGS sequence"/>
</dbReference>
<evidence type="ECO:0000256" key="6">
    <source>
        <dbReference type="PIRNR" id="PIRNR001084"/>
    </source>
</evidence>
<feature type="active site" description="Proton donor" evidence="7">
    <location>
        <position position="157"/>
    </location>
</feature>
<comment type="catalytic activity">
    <reaction evidence="1 6">
        <text>Hydrolysis of terminal non-reducing beta-D-galactose residues in beta-D-galactosides.</text>
        <dbReference type="EC" id="3.2.1.23"/>
    </reaction>
</comment>
<gene>
    <name evidence="13" type="ORF">H8698_04840</name>
</gene>
<sequence length="688" mass="77452">MNKFKPTFPDYPHFLHGGDYNPEQWRDTPEIWDEDMRLMKLANCNEMTMGIFSWAELEPQEGVFDFSVLDTLMDKIYQNGGRVILATPSGARPHWLADKYPEVLRKNEDFVNEHFRTRHNHCPSSPVYREKVRIINETLARRYAGHPALIGWHLSNEYGGACYCEQCAEKFREWLKQKYGSIEELNRRWWTRFWSHRCDSFEQIEPPMPRVGETCVHGLNLDWKRFVSDITVDFMKAEIKAVRAFSDKPVTTNCMGFYQGLNYRDFAKELDFFSNDTYPFWGAGTKQTAEDIGFLSDYCRGMKQGQPFITMESAPGINIGGMNFKKVKSNGQQLLEAVKMVAHGSDSILYFQWRKGRGAWEKFHGAVVDHYGKEDTRVFQNVSKVGEILQKLDGVVGTGVKSDVAITFDMETLWALNGSAATGGWSDDYNGYRKCAAAFYNAFYESNIPTDVIGYEDDFSKYKVVVLTVPYLMTKSLADKLKNYVKGGGILISTYLTAVADSTDLCYLGGVPGAGLSDLFGLRVDEVDSYQNPSVDGLHHNCKNAVSYSGKTYPLSGIAEIIVPQTAHAVAHYTGDFYAGTGALFENSFGAGKAYYMGFEQEGELQKALVKALIAELGLNAPMNITCDSGVCIRKREGDGENYYFVINESDEEKNITLDKTYRNVLTGEAVSGKQTLSACGFLILTDS</sequence>
<dbReference type="GO" id="GO:0046872">
    <property type="term" value="F:metal ion binding"/>
    <property type="evidence" value="ECO:0007669"/>
    <property type="project" value="UniProtKB-KW"/>
</dbReference>
<feature type="binding site" evidence="9">
    <location>
        <position position="167"/>
    </location>
    <ligand>
        <name>Zn(2+)</name>
        <dbReference type="ChEBI" id="CHEBI:29105"/>
    </ligand>
</feature>
<feature type="domain" description="Beta-galactosidase trimerisation" evidence="11">
    <location>
        <begin position="403"/>
        <end position="619"/>
    </location>
</feature>
<evidence type="ECO:0000256" key="1">
    <source>
        <dbReference type="ARBA" id="ARBA00001412"/>
    </source>
</evidence>
<dbReference type="Pfam" id="PF02449">
    <property type="entry name" value="Glyco_hydro_42"/>
    <property type="match status" value="1"/>
</dbReference>
<feature type="domain" description="Glycoside hydrolase family 42 N-terminal" evidence="10">
    <location>
        <begin position="19"/>
        <end position="392"/>
    </location>
</feature>
<dbReference type="GO" id="GO:0009341">
    <property type="term" value="C:beta-galactosidase complex"/>
    <property type="evidence" value="ECO:0007669"/>
    <property type="project" value="InterPro"/>
</dbReference>
<proteinExistence type="inferred from homology"/>
<dbReference type="PANTHER" id="PTHR36447:SF1">
    <property type="entry name" value="BETA-GALACTOSIDASE GANA"/>
    <property type="match status" value="1"/>
</dbReference>
<dbReference type="Gene3D" id="3.20.20.80">
    <property type="entry name" value="Glycosidases"/>
    <property type="match status" value="1"/>
</dbReference>
<feature type="binding site" evidence="8">
    <location>
        <position position="118"/>
    </location>
    <ligand>
        <name>substrate</name>
    </ligand>
</feature>
<dbReference type="Gene3D" id="2.60.40.1180">
    <property type="entry name" value="Golgi alpha-mannosidase II"/>
    <property type="match status" value="1"/>
</dbReference>
<protein>
    <recommendedName>
        <fullName evidence="3 6">Beta-galactosidase</fullName>
        <shortName evidence="6">Beta-gal</shortName>
        <ecNumber evidence="3 6">3.2.1.23</ecNumber>
    </recommendedName>
</protein>
<dbReference type="AlphaFoldDB" id="A0A926DLP4"/>
<dbReference type="Pfam" id="PF08533">
    <property type="entry name" value="Glyco_hydro_42C"/>
    <property type="match status" value="1"/>
</dbReference>
<dbReference type="InterPro" id="IPR017853">
    <property type="entry name" value="GH"/>
</dbReference>
<dbReference type="PANTHER" id="PTHR36447">
    <property type="entry name" value="BETA-GALACTOSIDASE GANA"/>
    <property type="match status" value="1"/>
</dbReference>
<dbReference type="InterPro" id="IPR013739">
    <property type="entry name" value="Beta_galactosidase_C"/>
</dbReference>
<evidence type="ECO:0000313" key="14">
    <source>
        <dbReference type="Proteomes" id="UP000611762"/>
    </source>
</evidence>
<evidence type="ECO:0000256" key="7">
    <source>
        <dbReference type="PIRSR" id="PIRSR001084-1"/>
    </source>
</evidence>
<evidence type="ECO:0000259" key="12">
    <source>
        <dbReference type="Pfam" id="PF08533"/>
    </source>
</evidence>
<dbReference type="InterPro" id="IPR013529">
    <property type="entry name" value="Glyco_hydro_42_N"/>
</dbReference>
<feature type="active site" description="Nucleophile" evidence="7">
    <location>
        <position position="312"/>
    </location>
</feature>
<dbReference type="InterPro" id="IPR013738">
    <property type="entry name" value="Beta_galactosidase_Trimer"/>
</dbReference>
<organism evidence="13 14">
    <name type="scientific">Congzhengia minquanensis</name>
    <dbReference type="NCBI Taxonomy" id="2763657"/>
    <lineage>
        <taxon>Bacteria</taxon>
        <taxon>Bacillati</taxon>
        <taxon>Bacillota</taxon>
        <taxon>Clostridia</taxon>
        <taxon>Eubacteriales</taxon>
        <taxon>Oscillospiraceae</taxon>
        <taxon>Congzhengia</taxon>
    </lineage>
</organism>
<feature type="binding site" evidence="9">
    <location>
        <position position="162"/>
    </location>
    <ligand>
        <name>Zn(2+)</name>
        <dbReference type="ChEBI" id="CHEBI:29105"/>
    </ligand>
</feature>
<dbReference type="InterPro" id="IPR003476">
    <property type="entry name" value="Glyco_hydro_42"/>
</dbReference>
<reference evidence="13" key="1">
    <citation type="submission" date="2020-08" db="EMBL/GenBank/DDBJ databases">
        <title>Genome public.</title>
        <authorList>
            <person name="Liu C."/>
            <person name="Sun Q."/>
        </authorList>
    </citation>
    <scope>NUCLEOTIDE SEQUENCE</scope>
    <source>
        <strain evidence="13">H8</strain>
    </source>
</reference>
<keyword evidence="5 6" id="KW-0326">Glycosidase</keyword>
<keyword evidence="14" id="KW-1185">Reference proteome</keyword>
<keyword evidence="9" id="KW-0479">Metal-binding</keyword>
<feature type="binding site" evidence="8">
    <location>
        <position position="156"/>
    </location>
    <ligand>
        <name>substrate</name>
    </ligand>
</feature>
<evidence type="ECO:0000256" key="2">
    <source>
        <dbReference type="ARBA" id="ARBA00005940"/>
    </source>
</evidence>
<comment type="similarity">
    <text evidence="2 6">Belongs to the glycosyl hydrolase 42 family.</text>
</comment>
<dbReference type="InterPro" id="IPR029062">
    <property type="entry name" value="Class_I_gatase-like"/>
</dbReference>
<accession>A0A926DLP4</accession>
<feature type="binding site" evidence="9">
    <location>
        <position position="164"/>
    </location>
    <ligand>
        <name>Zn(2+)</name>
        <dbReference type="ChEBI" id="CHEBI:29105"/>
    </ligand>
</feature>
<feature type="domain" description="Beta-galactosidase C-terminal" evidence="12">
    <location>
        <begin position="630"/>
        <end position="685"/>
    </location>
</feature>
<dbReference type="Gene3D" id="3.40.50.880">
    <property type="match status" value="1"/>
</dbReference>
<dbReference type="EMBL" id="JACRSU010000001">
    <property type="protein sequence ID" value="MBC8540298.1"/>
    <property type="molecule type" value="Genomic_DNA"/>
</dbReference>
<dbReference type="InterPro" id="IPR013780">
    <property type="entry name" value="Glyco_hydro_b"/>
</dbReference>
<evidence type="ECO:0000259" key="11">
    <source>
        <dbReference type="Pfam" id="PF08532"/>
    </source>
</evidence>
<name>A0A926DLP4_9FIRM</name>
<dbReference type="CDD" id="cd03143">
    <property type="entry name" value="A4_beta-galactosidase_middle_domain"/>
    <property type="match status" value="1"/>
</dbReference>
<evidence type="ECO:0000256" key="4">
    <source>
        <dbReference type="ARBA" id="ARBA00022801"/>
    </source>
</evidence>
<evidence type="ECO:0000256" key="9">
    <source>
        <dbReference type="PIRSR" id="PIRSR001084-3"/>
    </source>
</evidence>
<keyword evidence="9" id="KW-0862">Zinc</keyword>
<dbReference type="SUPFAM" id="SSF52317">
    <property type="entry name" value="Class I glutamine amidotransferase-like"/>
    <property type="match status" value="1"/>
</dbReference>
<dbReference type="RefSeq" id="WP_249311391.1">
    <property type="nucleotide sequence ID" value="NZ_JACRSU010000001.1"/>
</dbReference>
<keyword evidence="4 6" id="KW-0378">Hydrolase</keyword>
<comment type="caution">
    <text evidence="13">The sequence shown here is derived from an EMBL/GenBank/DDBJ whole genome shotgun (WGS) entry which is preliminary data.</text>
</comment>
<evidence type="ECO:0000256" key="3">
    <source>
        <dbReference type="ARBA" id="ARBA00012756"/>
    </source>
</evidence>
<evidence type="ECO:0000313" key="13">
    <source>
        <dbReference type="EMBL" id="MBC8540298.1"/>
    </source>
</evidence>
<dbReference type="GO" id="GO:0004565">
    <property type="term" value="F:beta-galactosidase activity"/>
    <property type="evidence" value="ECO:0007669"/>
    <property type="project" value="UniProtKB-EC"/>
</dbReference>
<dbReference type="GO" id="GO:0006012">
    <property type="term" value="P:galactose metabolic process"/>
    <property type="evidence" value="ECO:0007669"/>
    <property type="project" value="InterPro"/>
</dbReference>
<evidence type="ECO:0000256" key="8">
    <source>
        <dbReference type="PIRSR" id="PIRSR001084-2"/>
    </source>
</evidence>
<feature type="binding site" evidence="9">
    <location>
        <position position="122"/>
    </location>
    <ligand>
        <name>Zn(2+)</name>
        <dbReference type="ChEBI" id="CHEBI:29105"/>
    </ligand>
</feature>